<dbReference type="AlphaFoldDB" id="A0A2R4XIU9"/>
<organism evidence="4 5">
    <name type="scientific">Orrella marina</name>
    <dbReference type="NCBI Taxonomy" id="2163011"/>
    <lineage>
        <taxon>Bacteria</taxon>
        <taxon>Pseudomonadati</taxon>
        <taxon>Pseudomonadota</taxon>
        <taxon>Betaproteobacteria</taxon>
        <taxon>Burkholderiales</taxon>
        <taxon>Alcaligenaceae</taxon>
        <taxon>Orrella</taxon>
    </lineage>
</organism>
<evidence type="ECO:0000313" key="5">
    <source>
        <dbReference type="Proteomes" id="UP000244571"/>
    </source>
</evidence>
<dbReference type="SMART" id="SM00903">
    <property type="entry name" value="Flavin_Reduct"/>
    <property type="match status" value="1"/>
</dbReference>
<evidence type="ECO:0000256" key="2">
    <source>
        <dbReference type="ARBA" id="ARBA00023002"/>
    </source>
</evidence>
<dbReference type="Pfam" id="PF01613">
    <property type="entry name" value="Flavin_Reduct"/>
    <property type="match status" value="1"/>
</dbReference>
<dbReference type="InterPro" id="IPR012349">
    <property type="entry name" value="Split_barrel_FMN-bd"/>
</dbReference>
<protein>
    <submittedName>
        <fullName evidence="4">Flavin reductase</fullName>
    </submittedName>
</protein>
<gene>
    <name evidence="4" type="ORF">DBV39_08010</name>
</gene>
<evidence type="ECO:0000313" key="4">
    <source>
        <dbReference type="EMBL" id="AWB33654.1"/>
    </source>
</evidence>
<proteinExistence type="inferred from homology"/>
<keyword evidence="5" id="KW-1185">Reference proteome</keyword>
<evidence type="ECO:0000259" key="3">
    <source>
        <dbReference type="SMART" id="SM00903"/>
    </source>
</evidence>
<feature type="domain" description="Flavin reductase like" evidence="3">
    <location>
        <begin position="17"/>
        <end position="162"/>
    </location>
</feature>
<dbReference type="RefSeq" id="WP_108621083.1">
    <property type="nucleotide sequence ID" value="NZ_CP028901.1"/>
</dbReference>
<dbReference type="GO" id="GO:0042602">
    <property type="term" value="F:riboflavin reductase (NADPH) activity"/>
    <property type="evidence" value="ECO:0007669"/>
    <property type="project" value="TreeGrafter"/>
</dbReference>
<dbReference type="PANTHER" id="PTHR30466">
    <property type="entry name" value="FLAVIN REDUCTASE"/>
    <property type="match status" value="1"/>
</dbReference>
<dbReference type="OrthoDB" id="9792858at2"/>
<dbReference type="InterPro" id="IPR002563">
    <property type="entry name" value="Flavin_Rdtase-like_dom"/>
</dbReference>
<name>A0A2R4XIU9_9BURK</name>
<dbReference type="KEGG" id="boz:DBV39_08010"/>
<dbReference type="InterPro" id="IPR050268">
    <property type="entry name" value="NADH-dep_flavin_reductase"/>
</dbReference>
<sequence>MSARSPDFTSIAFRQALGRFPTGVTVVTACMPGEDPVGLTVSSFNSVSLDPPLVFWSLSLGSSSKSVFERCERYIIHVLSAEQFDIASRFASGTREQRFEGVPLVRTAGGQLRLDLECAAWFECYNRHRFVEGDHLMLLGEVEHCEHSPALPLIYHAGGYDLTPARQ</sequence>
<dbReference type="GO" id="GO:0010181">
    <property type="term" value="F:FMN binding"/>
    <property type="evidence" value="ECO:0007669"/>
    <property type="project" value="InterPro"/>
</dbReference>
<keyword evidence="2" id="KW-0560">Oxidoreductase</keyword>
<accession>A0A2R4XIU9</accession>
<dbReference type="SUPFAM" id="SSF50475">
    <property type="entry name" value="FMN-binding split barrel"/>
    <property type="match status" value="1"/>
</dbReference>
<dbReference type="PROSITE" id="PS51257">
    <property type="entry name" value="PROKAR_LIPOPROTEIN"/>
    <property type="match status" value="1"/>
</dbReference>
<comment type="similarity">
    <text evidence="1">Belongs to the non-flavoprotein flavin reductase family.</text>
</comment>
<dbReference type="Proteomes" id="UP000244571">
    <property type="component" value="Chromosome"/>
</dbReference>
<dbReference type="EMBL" id="CP028901">
    <property type="protein sequence ID" value="AWB33654.1"/>
    <property type="molecule type" value="Genomic_DNA"/>
</dbReference>
<reference evidence="4 5" key="1">
    <citation type="submission" date="2018-04" db="EMBL/GenBank/DDBJ databases">
        <title>Bordetella sp. HZ20 isolated from seawater.</title>
        <authorList>
            <person name="Sun C."/>
        </authorList>
    </citation>
    <scope>NUCLEOTIDE SEQUENCE [LARGE SCALE GENOMIC DNA]</scope>
    <source>
        <strain evidence="4 5">HZ20</strain>
    </source>
</reference>
<dbReference type="Gene3D" id="2.30.110.10">
    <property type="entry name" value="Electron Transport, Fmn-binding Protein, Chain A"/>
    <property type="match status" value="1"/>
</dbReference>
<evidence type="ECO:0000256" key="1">
    <source>
        <dbReference type="ARBA" id="ARBA00008898"/>
    </source>
</evidence>
<dbReference type="PANTHER" id="PTHR30466:SF11">
    <property type="entry name" value="FLAVIN-DEPENDENT MONOOXYGENASE, REDUCTASE SUBUNIT HSAB"/>
    <property type="match status" value="1"/>
</dbReference>